<proteinExistence type="predicted"/>
<sequence length="285" mass="29550">MRFAVVATALPVAWGAVDLSKFNVPDLKFDKFKLDGDLFNFKSGGEGKGDGKKDELNCLEDWGVDSCAPGSTLFSNAAHLICDKTTVGEGKDKEFVCTQDLCCQATCASVLNPASTNFNAPFCPTATDQNLEAPSILCPEGVCTPELCCIPTCNVRFNLASGAPQVPCAFSIPNPSSGSITCPGGLDGAGCSDDLCCLATCATILNSDPSNTNFAGAGFCSPNVQVQNPASVLCPDNNVGFDEAVTECTNAGSDGLCYRGWGGAPTEGNSSDALSSYLAGRPFRR</sequence>
<name>A0A0G4I2E4_9ALVE</name>
<dbReference type="VEuPathDB" id="CryptoDB:Cvel_10314"/>
<dbReference type="EMBL" id="CDMZ01004814">
    <property type="protein sequence ID" value="CEM50986.1"/>
    <property type="molecule type" value="Genomic_DNA"/>
</dbReference>
<evidence type="ECO:0000313" key="2">
    <source>
        <dbReference type="EMBL" id="CEM50986.1"/>
    </source>
</evidence>
<accession>A0A0G4I2E4</accession>
<dbReference type="PhylomeDB" id="A0A0G4I2E4"/>
<feature type="signal peptide" evidence="1">
    <location>
        <begin position="1"/>
        <end position="15"/>
    </location>
</feature>
<dbReference type="AlphaFoldDB" id="A0A0G4I2E4"/>
<evidence type="ECO:0008006" key="3">
    <source>
        <dbReference type="Google" id="ProtNLM"/>
    </source>
</evidence>
<protein>
    <recommendedName>
        <fullName evidence="3">Disintegrin domain-containing protein</fullName>
    </recommendedName>
</protein>
<reference evidence="2" key="1">
    <citation type="submission" date="2014-11" db="EMBL/GenBank/DDBJ databases">
        <authorList>
            <person name="Otto D Thomas"/>
            <person name="Naeem Raeece"/>
        </authorList>
    </citation>
    <scope>NUCLEOTIDE SEQUENCE</scope>
</reference>
<feature type="chain" id="PRO_5013243769" description="Disintegrin domain-containing protein" evidence="1">
    <location>
        <begin position="16"/>
        <end position="285"/>
    </location>
</feature>
<evidence type="ECO:0000256" key="1">
    <source>
        <dbReference type="SAM" id="SignalP"/>
    </source>
</evidence>
<gene>
    <name evidence="2" type="ORF">Cvel_10314</name>
</gene>
<keyword evidence="1" id="KW-0732">Signal</keyword>
<organism evidence="2">
    <name type="scientific">Chromera velia CCMP2878</name>
    <dbReference type="NCBI Taxonomy" id="1169474"/>
    <lineage>
        <taxon>Eukaryota</taxon>
        <taxon>Sar</taxon>
        <taxon>Alveolata</taxon>
        <taxon>Colpodellida</taxon>
        <taxon>Chromeraceae</taxon>
        <taxon>Chromera</taxon>
    </lineage>
</organism>